<dbReference type="HOGENOM" id="CLU_3207189_0_0_6"/>
<reference evidence="1 2" key="1">
    <citation type="journal article" date="2011" name="J. Bacteriol.">
        <title>Complete genome sequence of Yersinia enterocolitica subsp. palearctica serogroup O:3.</title>
        <authorList>
            <person name="Batzilla J."/>
            <person name="Hoper D."/>
            <person name="Antonenka U."/>
            <person name="Heesemann J."/>
            <person name="Rakin A."/>
        </authorList>
    </citation>
    <scope>NUCLEOTIDE SEQUENCE [LARGE SCALE GENOMIC DNA]</scope>
    <source>
        <strain evidence="2">DSM 13030 / CIP 106945 / Y11</strain>
    </source>
</reference>
<protein>
    <submittedName>
        <fullName evidence="1">Uncharacterized protein</fullName>
    </submittedName>
</protein>
<evidence type="ECO:0000313" key="2">
    <source>
        <dbReference type="Proteomes" id="UP000008084"/>
    </source>
</evidence>
<dbReference type="Proteomes" id="UP000008084">
    <property type="component" value="Chromosome"/>
</dbReference>
<evidence type="ECO:0000313" key="1">
    <source>
        <dbReference type="EMBL" id="CBY27400.1"/>
    </source>
</evidence>
<accession>A0A0H3NQD4</accession>
<name>A0A0H3NQD4_YERE1</name>
<gene>
    <name evidence="1" type="ordered locus">Y11_07811</name>
</gene>
<proteinExistence type="predicted"/>
<dbReference type="AlphaFoldDB" id="A0A0H3NQD4"/>
<dbReference type="EMBL" id="FR729477">
    <property type="protein sequence ID" value="CBY27400.1"/>
    <property type="molecule type" value="Genomic_DNA"/>
</dbReference>
<dbReference type="KEGG" id="yey:Y11_07811"/>
<organism evidence="1 2">
    <name type="scientific">Yersinia enterocolitica subsp. palearctica serotype O:3 (strain DSM 13030 / CIP 106945 / Y11)</name>
    <dbReference type="NCBI Taxonomy" id="930944"/>
    <lineage>
        <taxon>Bacteria</taxon>
        <taxon>Pseudomonadati</taxon>
        <taxon>Pseudomonadota</taxon>
        <taxon>Gammaproteobacteria</taxon>
        <taxon>Enterobacterales</taxon>
        <taxon>Yersiniaceae</taxon>
        <taxon>Yersinia</taxon>
    </lineage>
</organism>
<sequence length="45" mass="5137">MCTVDQFGESKVRDLTERHQSVSSYFSFLATSEQIIGNKIRKKNG</sequence>